<reference evidence="1 2" key="1">
    <citation type="journal article" date="2017" name="BMC Genomics">
        <title>Genomic analysis of methanogenic archaea reveals a shift towards energy conservation.</title>
        <authorList>
            <person name="Gilmore S.P."/>
            <person name="Henske J.K."/>
            <person name="Sexton J.A."/>
            <person name="Solomon K.V."/>
            <person name="Seppala S."/>
            <person name="Yoo J.I."/>
            <person name="Huyett L.M."/>
            <person name="Pressman A."/>
            <person name="Cogan J.Z."/>
            <person name="Kivenson V."/>
            <person name="Peng X."/>
            <person name="Tan Y."/>
            <person name="Valentine D.L."/>
            <person name="O'Malley M.A."/>
        </authorList>
    </citation>
    <scope>NUCLEOTIDE SEQUENCE [LARGE SCALE GENOMIC DNA]</scope>
    <source>
        <strain evidence="1 2">MC-15</strain>
    </source>
</reference>
<dbReference type="Proteomes" id="UP000218164">
    <property type="component" value="Unassembled WGS sequence"/>
</dbReference>
<keyword evidence="2" id="KW-1185">Reference proteome</keyword>
<dbReference type="EMBL" id="LMVP01000379">
    <property type="protein sequence ID" value="PAV11990.1"/>
    <property type="molecule type" value="Genomic_DNA"/>
</dbReference>
<protein>
    <submittedName>
        <fullName evidence="1">Uncharacterized protein</fullName>
    </submittedName>
</protein>
<organism evidence="1 2">
    <name type="scientific">Methanosarcina spelaei</name>
    <dbReference type="NCBI Taxonomy" id="1036679"/>
    <lineage>
        <taxon>Archaea</taxon>
        <taxon>Methanobacteriati</taxon>
        <taxon>Methanobacteriota</taxon>
        <taxon>Stenosarchaea group</taxon>
        <taxon>Methanomicrobia</taxon>
        <taxon>Methanosarcinales</taxon>
        <taxon>Methanosarcinaceae</taxon>
        <taxon>Methanosarcina</taxon>
    </lineage>
</organism>
<evidence type="ECO:0000313" key="1">
    <source>
        <dbReference type="EMBL" id="PAV11990.1"/>
    </source>
</evidence>
<dbReference type="AlphaFoldDB" id="A0A2A2HRS7"/>
<comment type="caution">
    <text evidence="1">The sequence shown here is derived from an EMBL/GenBank/DDBJ whole genome shotgun (WGS) entry which is preliminary data.</text>
</comment>
<name>A0A2A2HRS7_9EURY</name>
<accession>A0A2A2HRS7</accession>
<sequence length="62" mass="7219">MYLNFRNGKEKSIISTELLDIELLDIKLLDIELLDIELDKLCIKKYGDSVSKSSDEHKIKNH</sequence>
<proteinExistence type="predicted"/>
<evidence type="ECO:0000313" key="2">
    <source>
        <dbReference type="Proteomes" id="UP000218164"/>
    </source>
</evidence>
<gene>
    <name evidence="1" type="ORF">ASJ81_08110</name>
</gene>